<name>A0ABS7TD97_9GAMM</name>
<dbReference type="RefSeq" id="WP_223627653.1">
    <property type="nucleotide sequence ID" value="NZ_JAIQDJ010000001.1"/>
</dbReference>
<gene>
    <name evidence="3" type="ORF">K7B09_05730</name>
</gene>
<feature type="domain" description="HTH cro/C1-type" evidence="2">
    <location>
        <begin position="7"/>
        <end position="61"/>
    </location>
</feature>
<dbReference type="Pfam" id="PF01381">
    <property type="entry name" value="HTH_3"/>
    <property type="match status" value="1"/>
</dbReference>
<organism evidence="3 4">
    <name type="scientific">Thermomonas beijingensis</name>
    <dbReference type="NCBI Taxonomy" id="2872701"/>
    <lineage>
        <taxon>Bacteria</taxon>
        <taxon>Pseudomonadati</taxon>
        <taxon>Pseudomonadota</taxon>
        <taxon>Gammaproteobacteria</taxon>
        <taxon>Lysobacterales</taxon>
        <taxon>Lysobacteraceae</taxon>
        <taxon>Thermomonas</taxon>
    </lineage>
</organism>
<dbReference type="InterPro" id="IPR010982">
    <property type="entry name" value="Lambda_DNA-bd_dom_sf"/>
</dbReference>
<dbReference type="PANTHER" id="PTHR46558">
    <property type="entry name" value="TRACRIPTIONAL REGULATORY PROTEIN-RELATED-RELATED"/>
    <property type="match status" value="1"/>
</dbReference>
<evidence type="ECO:0000259" key="2">
    <source>
        <dbReference type="PROSITE" id="PS50943"/>
    </source>
</evidence>
<proteinExistence type="predicted"/>
<dbReference type="PANTHER" id="PTHR46558:SF4">
    <property type="entry name" value="DNA-BIDING PHAGE PROTEIN"/>
    <property type="match status" value="1"/>
</dbReference>
<accession>A0ABS7TD97</accession>
<comment type="caution">
    <text evidence="3">The sequence shown here is derived from an EMBL/GenBank/DDBJ whole genome shotgun (WGS) entry which is preliminary data.</text>
</comment>
<dbReference type="SUPFAM" id="SSF47413">
    <property type="entry name" value="lambda repressor-like DNA-binding domains"/>
    <property type="match status" value="1"/>
</dbReference>
<dbReference type="Proteomes" id="UP001430290">
    <property type="component" value="Unassembled WGS sequence"/>
</dbReference>
<reference evidence="3" key="1">
    <citation type="submission" date="2021-09" db="EMBL/GenBank/DDBJ databases">
        <authorList>
            <person name="Wu T."/>
            <person name="Guo S.Z."/>
        </authorList>
    </citation>
    <scope>NUCLEOTIDE SEQUENCE</scope>
    <source>
        <strain evidence="3">RSS-23</strain>
    </source>
</reference>
<dbReference type="CDD" id="cd00093">
    <property type="entry name" value="HTH_XRE"/>
    <property type="match status" value="1"/>
</dbReference>
<dbReference type="EMBL" id="JAIQDJ010000001">
    <property type="protein sequence ID" value="MBZ4185827.1"/>
    <property type="molecule type" value="Genomic_DNA"/>
</dbReference>
<evidence type="ECO:0000256" key="1">
    <source>
        <dbReference type="ARBA" id="ARBA00023125"/>
    </source>
</evidence>
<dbReference type="SMART" id="SM00530">
    <property type="entry name" value="HTH_XRE"/>
    <property type="match status" value="1"/>
</dbReference>
<evidence type="ECO:0000313" key="4">
    <source>
        <dbReference type="Proteomes" id="UP001430290"/>
    </source>
</evidence>
<dbReference type="InterPro" id="IPR001387">
    <property type="entry name" value="Cro/C1-type_HTH"/>
</dbReference>
<evidence type="ECO:0000313" key="3">
    <source>
        <dbReference type="EMBL" id="MBZ4185827.1"/>
    </source>
</evidence>
<dbReference type="NCBIfam" id="NF041951">
    <property type="entry name" value="phage_RstR"/>
    <property type="match status" value="1"/>
</dbReference>
<dbReference type="InterPro" id="IPR049639">
    <property type="entry name" value="RstR"/>
</dbReference>
<protein>
    <submittedName>
        <fullName evidence="3">Helix-turn-helix domain-containing protein</fullName>
    </submittedName>
</protein>
<sequence length="129" mass="14463">MHFAAQLVRLRKQRGWTQQALADALELNLTQVKRYETGASQPSLEALKKIAITLSVTLDELVFGDAERGPDETLKLKFEALRQFNPEERLIAEGVLDSLIVQHQAKRLFNTPQAQANVATAPARKRASR</sequence>
<dbReference type="Gene3D" id="1.10.260.40">
    <property type="entry name" value="lambda repressor-like DNA-binding domains"/>
    <property type="match status" value="1"/>
</dbReference>
<keyword evidence="4" id="KW-1185">Reference proteome</keyword>
<dbReference type="PROSITE" id="PS50943">
    <property type="entry name" value="HTH_CROC1"/>
    <property type="match status" value="1"/>
</dbReference>
<keyword evidence="1" id="KW-0238">DNA-binding</keyword>